<dbReference type="GO" id="GO:0004151">
    <property type="term" value="F:dihydroorotase activity"/>
    <property type="evidence" value="ECO:0007669"/>
    <property type="project" value="InterPro"/>
</dbReference>
<dbReference type="InterPro" id="IPR004722">
    <property type="entry name" value="DHOase"/>
</dbReference>
<dbReference type="GO" id="GO:0004038">
    <property type="term" value="F:allantoinase activity"/>
    <property type="evidence" value="ECO:0007669"/>
    <property type="project" value="TreeGrafter"/>
</dbReference>
<evidence type="ECO:0000313" key="4">
    <source>
        <dbReference type="Proteomes" id="UP000321083"/>
    </source>
</evidence>
<gene>
    <name evidence="3" type="ORF">E3A20_30040</name>
</gene>
<dbReference type="Gene3D" id="3.20.20.140">
    <property type="entry name" value="Metal-dependent hydrolases"/>
    <property type="match status" value="1"/>
</dbReference>
<dbReference type="PANTHER" id="PTHR43668">
    <property type="entry name" value="ALLANTOINASE"/>
    <property type="match status" value="1"/>
</dbReference>
<proteinExistence type="predicted"/>
<dbReference type="Gene3D" id="2.30.40.10">
    <property type="entry name" value="Urease, subunit C, domain 1"/>
    <property type="match status" value="1"/>
</dbReference>
<dbReference type="AlphaFoldDB" id="A0A5C6M0L6"/>
<feature type="domain" description="Dihydroorotase catalytic" evidence="2">
    <location>
        <begin position="57"/>
        <end position="244"/>
    </location>
</feature>
<dbReference type="SUPFAM" id="SSF51556">
    <property type="entry name" value="Metallo-dependent hydrolases"/>
    <property type="match status" value="1"/>
</dbReference>
<evidence type="ECO:0000256" key="1">
    <source>
        <dbReference type="ARBA" id="ARBA00022975"/>
    </source>
</evidence>
<dbReference type="Proteomes" id="UP000321083">
    <property type="component" value="Unassembled WGS sequence"/>
</dbReference>
<keyword evidence="4" id="KW-1185">Reference proteome</keyword>
<dbReference type="GO" id="GO:0046872">
    <property type="term" value="F:metal ion binding"/>
    <property type="evidence" value="ECO:0007669"/>
    <property type="project" value="InterPro"/>
</dbReference>
<dbReference type="SUPFAM" id="SSF51338">
    <property type="entry name" value="Composite domain of metallo-dependent hydrolases"/>
    <property type="match status" value="1"/>
</dbReference>
<feature type="non-terminal residue" evidence="3">
    <location>
        <position position="328"/>
    </location>
</feature>
<dbReference type="InterPro" id="IPR011059">
    <property type="entry name" value="Metal-dep_hydrolase_composite"/>
</dbReference>
<evidence type="ECO:0000313" key="3">
    <source>
        <dbReference type="EMBL" id="TWW07867.1"/>
    </source>
</evidence>
<dbReference type="InterPro" id="IPR024403">
    <property type="entry name" value="DHOase_cat"/>
</dbReference>
<protein>
    <recommendedName>
        <fullName evidence="2">Dihydroorotase catalytic domain-containing protein</fullName>
    </recommendedName>
</protein>
<dbReference type="InterPro" id="IPR050138">
    <property type="entry name" value="DHOase/Allantoinase_Hydrolase"/>
</dbReference>
<dbReference type="GO" id="GO:0005737">
    <property type="term" value="C:cytoplasm"/>
    <property type="evidence" value="ECO:0007669"/>
    <property type="project" value="TreeGrafter"/>
</dbReference>
<dbReference type="Pfam" id="PF12890">
    <property type="entry name" value="DHOase"/>
    <property type="match status" value="1"/>
</dbReference>
<dbReference type="PANTHER" id="PTHR43668:SF2">
    <property type="entry name" value="ALLANTOINASE"/>
    <property type="match status" value="1"/>
</dbReference>
<dbReference type="InterPro" id="IPR032466">
    <property type="entry name" value="Metal_Hydrolase"/>
</dbReference>
<dbReference type="GO" id="GO:0006145">
    <property type="term" value="P:purine nucleobase catabolic process"/>
    <property type="evidence" value="ECO:0007669"/>
    <property type="project" value="TreeGrafter"/>
</dbReference>
<dbReference type="GO" id="GO:0006221">
    <property type="term" value="P:pyrimidine nucleotide biosynthetic process"/>
    <property type="evidence" value="ECO:0007669"/>
    <property type="project" value="UniProtKB-KW"/>
</dbReference>
<comment type="caution">
    <text evidence="3">The sequence shown here is derived from an EMBL/GenBank/DDBJ whole genome shotgun (WGS) entry which is preliminary data.</text>
</comment>
<organism evidence="3 4">
    <name type="scientific">Planctomyces bekefii</name>
    <dbReference type="NCBI Taxonomy" id="1653850"/>
    <lineage>
        <taxon>Bacteria</taxon>
        <taxon>Pseudomonadati</taxon>
        <taxon>Planctomycetota</taxon>
        <taxon>Planctomycetia</taxon>
        <taxon>Planctomycetales</taxon>
        <taxon>Planctomycetaceae</taxon>
        <taxon>Planctomyces</taxon>
    </lineage>
</organism>
<accession>A0A5C6M0L6</accession>
<reference evidence="3 4" key="2">
    <citation type="submission" date="2019-08" db="EMBL/GenBank/DDBJ databases">
        <authorList>
            <person name="Henke P."/>
        </authorList>
    </citation>
    <scope>NUCLEOTIDE SEQUENCE [LARGE SCALE GENOMIC DNA]</scope>
    <source>
        <strain evidence="3">Phe10_nw2017</strain>
    </source>
</reference>
<reference evidence="3 4" key="1">
    <citation type="submission" date="2019-08" db="EMBL/GenBank/DDBJ databases">
        <title>100 year-old enigma solved: identification of Planctomyces bekefii, the type genus and species of the phylum Planctomycetes.</title>
        <authorList>
            <person name="Svetlana D.N."/>
            <person name="Overmann J."/>
        </authorList>
    </citation>
    <scope>NUCLEOTIDE SEQUENCE [LARGE SCALE GENOMIC DNA]</scope>
    <source>
        <strain evidence="3">Phe10_nw2017</strain>
    </source>
</reference>
<sequence length="328" mass="35160">MSEVWIRGGRVLDPASATDALADVWVRGGRIAALVAPGTVPADAAPGIPVLDAAGLLVCPGFVDLHVSLREPGCEEDECVLTGTAAALAGGFTTICAQSDASPVVDNRSAAEFIRLQAERARQCRVYPLGAVTKQHKGEELAEIGQLVQGGAVGFSDAMHPVANAEVMRRALEYTRMFRRPVLHFAMVPELAEQGVMHEGFQSTRLGLRGIPAAAQDIMTGRDIALAELTGGRVHLMCVSTRDSVARIRQARAAGLAVTCDVAPHHLLLTDEVMTRFEPMYKCNRPRRSREHVDALIAGLRDGTISAISADHQPRAQEKKQVELDQAP</sequence>
<evidence type="ECO:0000259" key="2">
    <source>
        <dbReference type="Pfam" id="PF12890"/>
    </source>
</evidence>
<dbReference type="CDD" id="cd01317">
    <property type="entry name" value="DHOase_IIa"/>
    <property type="match status" value="1"/>
</dbReference>
<keyword evidence="1" id="KW-0665">Pyrimidine biosynthesis</keyword>
<name>A0A5C6M0L6_9PLAN</name>
<dbReference type="EMBL" id="SRHE01000971">
    <property type="protein sequence ID" value="TWW07867.1"/>
    <property type="molecule type" value="Genomic_DNA"/>
</dbReference>